<gene>
    <name evidence="3" type="ORF">PHYBLDRAFT_176323</name>
</gene>
<dbReference type="GO" id="GO:0008289">
    <property type="term" value="F:lipid binding"/>
    <property type="evidence" value="ECO:0007669"/>
    <property type="project" value="InterPro"/>
</dbReference>
<organism evidence="3 4">
    <name type="scientific">Phycomyces blakesleeanus (strain ATCC 8743b / DSM 1359 / FGSC 10004 / NBRC 33097 / NRRL 1555)</name>
    <dbReference type="NCBI Taxonomy" id="763407"/>
    <lineage>
        <taxon>Eukaryota</taxon>
        <taxon>Fungi</taxon>
        <taxon>Fungi incertae sedis</taxon>
        <taxon>Mucoromycota</taxon>
        <taxon>Mucoromycotina</taxon>
        <taxon>Mucoromycetes</taxon>
        <taxon>Mucorales</taxon>
        <taxon>Phycomycetaceae</taxon>
        <taxon>Phycomyces</taxon>
    </lineage>
</organism>
<sequence length="735" mass="82709">MSSSEILSESNQLNTPKGRTQQTADGDKKANRNKSVSFNVSHTLVAAVSSPLPLLTPDYSHGVDIIQVSSKDKEYIIWQAEAALNILKEAKSHRGWNKLPQSGHPVEAYSKYAHPGDKVVMVKGQKIIQNFSHHAIFRIVTTRRLWDSKFVEGNLVEKINQTTSLTYEVLSDTVQVERTEYVGENMVLFVTVSVQSQYVPSFQERHRKHTSLRGWIIERTGLSRTKPSTEVTYVTNGNFKGLASSLSNWSLRKRVKDLCDVESYFERNSKQLKTCLSAVNGPQLTVSRPPAATQMETLAADKGHYTLEAYREDKSGSSTKTDKFSAADTPTNSRAQKNQLSGPILSYSDSEPSRDEESANSYASKSGSDHDKRTTDSSEEKFEASASITCIYPPNRHAEKKNKALKSLAELTSSMDGWVIHSEKQGVTSRVYFHDTNNLKGLQMIRCDGVINGSWTAAQLCNVVRCFVSRSQWDERFEAGRVIERFSESDALEHWVLKSLYPIQRHDACVVTGVSTNTSTGTVFVASTSVVDNKIQERAACYLRSKVILHGWVFRPIFQELGSKSNQWCAPQTGIKVTFVSKIVYESKLSLETRRVLEMEALEYISRIADYTRSWRFQPFAIHVKGRLLEEEYEPKTGTYHLIYVARHDALDEMAILSSQNKKTTIQIVSSSGFDIFVTPRDIVVEETRDGRFLVVTTSCEMNNKTICIDLVYHNQYTAVSHRNSGKLQSTSPAF</sequence>
<dbReference type="STRING" id="763407.A0A162W7S0"/>
<evidence type="ECO:0000313" key="4">
    <source>
        <dbReference type="Proteomes" id="UP000077315"/>
    </source>
</evidence>
<dbReference type="RefSeq" id="XP_018283245.1">
    <property type="nucleotide sequence ID" value="XM_018437734.1"/>
</dbReference>
<feature type="compositionally biased region" description="Basic and acidic residues" evidence="1">
    <location>
        <begin position="311"/>
        <end position="325"/>
    </location>
</feature>
<evidence type="ECO:0000313" key="3">
    <source>
        <dbReference type="EMBL" id="OAD65205.1"/>
    </source>
</evidence>
<dbReference type="InterPro" id="IPR051213">
    <property type="entry name" value="START_lipid_transfer"/>
</dbReference>
<name>A0A162W7S0_PHYB8</name>
<dbReference type="InterPro" id="IPR023393">
    <property type="entry name" value="START-like_dom_sf"/>
</dbReference>
<accession>A0A162W7S0</accession>
<dbReference type="InParanoid" id="A0A162W7S0"/>
<dbReference type="PANTHER" id="PTHR19308">
    <property type="entry name" value="PHOSPHATIDYLCHOLINE TRANSFER PROTEIN"/>
    <property type="match status" value="1"/>
</dbReference>
<dbReference type="OrthoDB" id="196858at2759"/>
<dbReference type="EMBL" id="KV441012">
    <property type="protein sequence ID" value="OAD65205.1"/>
    <property type="molecule type" value="Genomic_DNA"/>
</dbReference>
<dbReference type="Gene3D" id="3.30.530.20">
    <property type="match status" value="2"/>
</dbReference>
<proteinExistence type="predicted"/>
<protein>
    <recommendedName>
        <fullName evidence="2">START domain-containing protein</fullName>
    </recommendedName>
</protein>
<feature type="compositionally biased region" description="Basic and acidic residues" evidence="1">
    <location>
        <begin position="367"/>
        <end position="380"/>
    </location>
</feature>
<evidence type="ECO:0000256" key="1">
    <source>
        <dbReference type="SAM" id="MobiDB-lite"/>
    </source>
</evidence>
<keyword evidence="4" id="KW-1185">Reference proteome</keyword>
<evidence type="ECO:0000259" key="2">
    <source>
        <dbReference type="PROSITE" id="PS50848"/>
    </source>
</evidence>
<dbReference type="VEuPathDB" id="FungiDB:PHYBLDRAFT_176323"/>
<dbReference type="GO" id="GO:0005737">
    <property type="term" value="C:cytoplasm"/>
    <property type="evidence" value="ECO:0007669"/>
    <property type="project" value="UniProtKB-ARBA"/>
</dbReference>
<dbReference type="PANTHER" id="PTHR19308:SF14">
    <property type="entry name" value="START DOMAIN-CONTAINING PROTEIN"/>
    <property type="match status" value="1"/>
</dbReference>
<feature type="domain" description="START" evidence="2">
    <location>
        <begin position="416"/>
        <end position="598"/>
    </location>
</feature>
<dbReference type="SUPFAM" id="SSF55961">
    <property type="entry name" value="Bet v1-like"/>
    <property type="match status" value="2"/>
</dbReference>
<feature type="compositionally biased region" description="Polar residues" evidence="1">
    <location>
        <begin position="1"/>
        <end position="24"/>
    </location>
</feature>
<reference evidence="4" key="1">
    <citation type="submission" date="2015-06" db="EMBL/GenBank/DDBJ databases">
        <title>Expansion of signal transduction pathways in fungi by whole-genome duplication.</title>
        <authorList>
            <consortium name="DOE Joint Genome Institute"/>
            <person name="Corrochano L.M."/>
            <person name="Kuo A."/>
            <person name="Marcet-Houben M."/>
            <person name="Polaino S."/>
            <person name="Salamov A."/>
            <person name="Villalobos J.M."/>
            <person name="Alvarez M.I."/>
            <person name="Avalos J."/>
            <person name="Benito E.P."/>
            <person name="Benoit I."/>
            <person name="Burger G."/>
            <person name="Camino L.P."/>
            <person name="Canovas D."/>
            <person name="Cerda-Olmedo E."/>
            <person name="Cheng J.-F."/>
            <person name="Dominguez A."/>
            <person name="Elias M."/>
            <person name="Eslava A.P."/>
            <person name="Glaser F."/>
            <person name="Grimwood J."/>
            <person name="Gutierrez G."/>
            <person name="Heitman J."/>
            <person name="Henrissat B."/>
            <person name="Iturriaga E.A."/>
            <person name="Lang B.F."/>
            <person name="Lavin J.L."/>
            <person name="Lee S."/>
            <person name="Li W."/>
            <person name="Lindquist E."/>
            <person name="Lopez-Garcia S."/>
            <person name="Luque E.M."/>
            <person name="Marcos A.T."/>
            <person name="Martin J."/>
            <person name="McCluskey K."/>
            <person name="Medina H.R."/>
            <person name="Miralles-Duran A."/>
            <person name="Miyazaki A."/>
            <person name="Munoz-Torres E."/>
            <person name="Oguiza J.A."/>
            <person name="Ohm R."/>
            <person name="Olmedo M."/>
            <person name="Orejas M."/>
            <person name="Ortiz-Castellanos L."/>
            <person name="Pisabarro A.G."/>
            <person name="Rodriguez-Romero J."/>
            <person name="Ruiz-Herrera J."/>
            <person name="Ruiz-Vazquez R."/>
            <person name="Sanz C."/>
            <person name="Schackwitz W."/>
            <person name="Schmutz J."/>
            <person name="Shahriari M."/>
            <person name="Shelest E."/>
            <person name="Silva-Franco F."/>
            <person name="Soanes D."/>
            <person name="Syed K."/>
            <person name="Tagua V.G."/>
            <person name="Talbot N.J."/>
            <person name="Thon M."/>
            <person name="De vries R.P."/>
            <person name="Wiebenga A."/>
            <person name="Yadav J.S."/>
            <person name="Braun E.L."/>
            <person name="Baker S."/>
            <person name="Garre V."/>
            <person name="Horwitz B."/>
            <person name="Torres-Martinez S."/>
            <person name="Idnurm A."/>
            <person name="Herrera-Estrella A."/>
            <person name="Gabaldon T."/>
            <person name="Grigoriev I.V."/>
        </authorList>
    </citation>
    <scope>NUCLEOTIDE SEQUENCE [LARGE SCALE GENOMIC DNA]</scope>
    <source>
        <strain evidence="4">NRRL 1555(-)</strain>
    </source>
</reference>
<dbReference type="PROSITE" id="PS50848">
    <property type="entry name" value="START"/>
    <property type="match status" value="1"/>
</dbReference>
<dbReference type="Proteomes" id="UP000077315">
    <property type="component" value="Unassembled WGS sequence"/>
</dbReference>
<dbReference type="InterPro" id="IPR002913">
    <property type="entry name" value="START_lipid-bd_dom"/>
</dbReference>
<dbReference type="AlphaFoldDB" id="A0A162W7S0"/>
<feature type="region of interest" description="Disordered" evidence="1">
    <location>
        <begin position="1"/>
        <end position="33"/>
    </location>
</feature>
<feature type="compositionally biased region" description="Polar residues" evidence="1">
    <location>
        <begin position="328"/>
        <end position="341"/>
    </location>
</feature>
<dbReference type="GeneID" id="28998640"/>
<feature type="region of interest" description="Disordered" evidence="1">
    <location>
        <begin position="311"/>
        <end position="380"/>
    </location>
</feature>